<reference evidence="1 2" key="1">
    <citation type="journal article" date="2016" name="Nat. Commun.">
        <title>Thousands of microbial genomes shed light on interconnected biogeochemical processes in an aquifer system.</title>
        <authorList>
            <person name="Anantharaman K."/>
            <person name="Brown C.T."/>
            <person name="Hug L.A."/>
            <person name="Sharon I."/>
            <person name="Castelle C.J."/>
            <person name="Probst A.J."/>
            <person name="Thomas B.C."/>
            <person name="Singh A."/>
            <person name="Wilkins M.J."/>
            <person name="Karaoz U."/>
            <person name="Brodie E.L."/>
            <person name="Williams K.H."/>
            <person name="Hubbard S.S."/>
            <person name="Banfield J.F."/>
        </authorList>
    </citation>
    <scope>NUCLEOTIDE SEQUENCE [LARGE SCALE GENOMIC DNA]</scope>
</reference>
<dbReference type="AlphaFoldDB" id="A0A1G2HXV6"/>
<comment type="caution">
    <text evidence="1">The sequence shown here is derived from an EMBL/GenBank/DDBJ whole genome shotgun (WGS) entry which is preliminary data.</text>
</comment>
<gene>
    <name evidence="1" type="ORF">A3D34_00840</name>
</gene>
<name>A0A1G2HXV6_9BACT</name>
<protein>
    <submittedName>
        <fullName evidence="1">Uncharacterized protein</fullName>
    </submittedName>
</protein>
<accession>A0A1G2HXV6</accession>
<sequence length="166" mass="19555">MEERKNLQELGLKLDPEINLVEPGTVGIVMQDLKEEIGRLKDSWGDSDNTETIKGQELLIKKLELALSLVCDDMVLLKHVMYKFSDEEKRNLNDREVMEIIKNMSAEDMIKIIKDCFGGKNMREFLKNYRLKHRDGREILYDWKKFKEALEHLKLILMTESVKIKK</sequence>
<dbReference type="EMBL" id="MHOQ01000008">
    <property type="protein sequence ID" value="OGZ67297.1"/>
    <property type="molecule type" value="Genomic_DNA"/>
</dbReference>
<evidence type="ECO:0000313" key="2">
    <source>
        <dbReference type="Proteomes" id="UP000179183"/>
    </source>
</evidence>
<evidence type="ECO:0000313" key="1">
    <source>
        <dbReference type="EMBL" id="OGZ67297.1"/>
    </source>
</evidence>
<dbReference type="Proteomes" id="UP000179183">
    <property type="component" value="Unassembled WGS sequence"/>
</dbReference>
<organism evidence="1 2">
    <name type="scientific">Candidatus Staskawiczbacteria bacterium RIFCSPHIGHO2_02_FULL_33_16</name>
    <dbReference type="NCBI Taxonomy" id="1802204"/>
    <lineage>
        <taxon>Bacteria</taxon>
        <taxon>Candidatus Staskawicziibacteriota</taxon>
    </lineage>
</organism>
<proteinExistence type="predicted"/>